<dbReference type="EMBL" id="JABSTQ010009146">
    <property type="protein sequence ID" value="KAG0432504.1"/>
    <property type="molecule type" value="Genomic_DNA"/>
</dbReference>
<sequence>AAVASPVKKTVDVPAECTLPRSHDEAMPRGRAAPMKSHLEKQPLGNLFTWDEEPSTILCGEDFDKDARRQPSEGAETADGALRRHADGPVSIRLTKRPPEQRPPRKTENGRGGRAQAAFQCRRFLSMGPHRGGIDARERHRRPLPQRRRPACNSSDPRRSGSSAADQDGRQPPSRCLDSSPGQQHVASSRGPKLRTHADKQLASHHEPGGQARAT</sequence>
<reference evidence="1 2" key="1">
    <citation type="journal article" date="2020" name="Cell">
        <title>Large-Scale Comparative Analyses of Tick Genomes Elucidate Their Genetic Diversity and Vector Capacities.</title>
        <authorList>
            <consortium name="Tick Genome and Microbiome Consortium (TIGMIC)"/>
            <person name="Jia N."/>
            <person name="Wang J."/>
            <person name="Shi W."/>
            <person name="Du L."/>
            <person name="Sun Y."/>
            <person name="Zhan W."/>
            <person name="Jiang J.F."/>
            <person name="Wang Q."/>
            <person name="Zhang B."/>
            <person name="Ji P."/>
            <person name="Bell-Sakyi L."/>
            <person name="Cui X.M."/>
            <person name="Yuan T.T."/>
            <person name="Jiang B.G."/>
            <person name="Yang W.F."/>
            <person name="Lam T.T."/>
            <person name="Chang Q.C."/>
            <person name="Ding S.J."/>
            <person name="Wang X.J."/>
            <person name="Zhu J.G."/>
            <person name="Ruan X.D."/>
            <person name="Zhao L."/>
            <person name="Wei J.T."/>
            <person name="Ye R.Z."/>
            <person name="Que T.C."/>
            <person name="Du C.H."/>
            <person name="Zhou Y.H."/>
            <person name="Cheng J.X."/>
            <person name="Dai P.F."/>
            <person name="Guo W.B."/>
            <person name="Han X.H."/>
            <person name="Huang E.J."/>
            <person name="Li L.F."/>
            <person name="Wei W."/>
            <person name="Gao Y.C."/>
            <person name="Liu J.Z."/>
            <person name="Shao H.Z."/>
            <person name="Wang X."/>
            <person name="Wang C.C."/>
            <person name="Yang T.C."/>
            <person name="Huo Q.B."/>
            <person name="Li W."/>
            <person name="Chen H.Y."/>
            <person name="Chen S.E."/>
            <person name="Zhou L.G."/>
            <person name="Ni X.B."/>
            <person name="Tian J.H."/>
            <person name="Sheng Y."/>
            <person name="Liu T."/>
            <person name="Pan Y.S."/>
            <person name="Xia L.Y."/>
            <person name="Li J."/>
            <person name="Zhao F."/>
            <person name="Cao W.C."/>
        </authorList>
    </citation>
    <scope>NUCLEOTIDE SEQUENCE [LARGE SCALE GENOMIC DNA]</scope>
    <source>
        <strain evidence="1">Iper-2018</strain>
    </source>
</reference>
<dbReference type="Proteomes" id="UP000805193">
    <property type="component" value="Unassembled WGS sequence"/>
</dbReference>
<name>A0AC60QHZ1_IXOPE</name>
<feature type="non-terminal residue" evidence="1">
    <location>
        <position position="1"/>
    </location>
</feature>
<accession>A0AC60QHZ1</accession>
<comment type="caution">
    <text evidence="1">The sequence shown here is derived from an EMBL/GenBank/DDBJ whole genome shotgun (WGS) entry which is preliminary data.</text>
</comment>
<keyword evidence="2" id="KW-1185">Reference proteome</keyword>
<organism evidence="1 2">
    <name type="scientific">Ixodes persulcatus</name>
    <name type="common">Taiga tick</name>
    <dbReference type="NCBI Taxonomy" id="34615"/>
    <lineage>
        <taxon>Eukaryota</taxon>
        <taxon>Metazoa</taxon>
        <taxon>Ecdysozoa</taxon>
        <taxon>Arthropoda</taxon>
        <taxon>Chelicerata</taxon>
        <taxon>Arachnida</taxon>
        <taxon>Acari</taxon>
        <taxon>Parasitiformes</taxon>
        <taxon>Ixodida</taxon>
        <taxon>Ixodoidea</taxon>
        <taxon>Ixodidae</taxon>
        <taxon>Ixodinae</taxon>
        <taxon>Ixodes</taxon>
    </lineage>
</organism>
<protein>
    <submittedName>
        <fullName evidence="1">Uncharacterized protein</fullName>
    </submittedName>
</protein>
<evidence type="ECO:0000313" key="2">
    <source>
        <dbReference type="Proteomes" id="UP000805193"/>
    </source>
</evidence>
<proteinExistence type="predicted"/>
<gene>
    <name evidence="1" type="ORF">HPB47_020786</name>
</gene>
<evidence type="ECO:0000313" key="1">
    <source>
        <dbReference type="EMBL" id="KAG0432504.1"/>
    </source>
</evidence>
<feature type="non-terminal residue" evidence="1">
    <location>
        <position position="215"/>
    </location>
</feature>